<feature type="compositionally biased region" description="Low complexity" evidence="1">
    <location>
        <begin position="874"/>
        <end position="891"/>
    </location>
</feature>
<sequence length="1074" mass="115876">MAGGGCSRPKAMEPPPAAPTPSTPDEDAHDDEAAPAAAQELQTSRVTEDANSVEKQPSSPSNLSPPSPQPTSLVLEPLPSIDTHHTPKHLKRPLDPNASTSSPADFDATRIVTRHLSPRLLRRVAQFLNIEREEARQLLLSLERHLALHPGSHLLGNPIEYMQRLLVKDVAEGKHARTWWNKGRLESFLEFFCGNVRLRGPSNLSPAMRKDIVARQAGSLAEAFVSRALHARHLMLPPNVQKADSAPSATTTAATTPPDLQHIMRLGAVLASPPRGLVDEITRPKIDRTERAVLKDQLRYSVLLLLPDLDAKQAVVFSDVIDADDPGDPIDDAPACSASSSVAAWSEKNGEDRHKAKVPARDVRSEKSLLDWATRYEVVRTRRAMTEAWARDQAQLRQFGWLDAPVYDVVRVCIHKRREWDCFCVFLKAHEGLVDGVWPRVDPGHPQPTVKVKGDAANGTNGNLVAPLAASPRFAPPPAIVTINDSTVAAPSPVTPIPNSPPVPAASSIDDIPILASTSEQRSNSSEPIHVDSATQTNGSAHVHTPPNGSRSSTAGPPAPAKSKNAGQVTVWTEPPPPPKGPAGKQVNGRLSRTSSRYRPVEEPVTAASAPSVHSVARGSPPTTPAPPTAPPAAPAALLSPALAIPNDLLLHNSGRPNLYERLGPDFASIPPPPSTCRCNQCGAVFLLIQLLLGTLAVAAHPEGPPLSSRQAATWTRFCAAQAPAGPWTEVEASAVEIARRTFVALCAAGDEAAEPVAERWLQLGSWAQTMLADAVENWGVALPRDRGVPDKLRQVLLYMASMGPSWGCKSAQGRGGTGELAELEAIERGPLPQEYPQLPRADGLGDVVLAPPPAPPPRKKGGKAAARKRMLGKKVNSSARSLAAARAAVAGPSNGGDQVPAQSTPAASPSTASLHLPASPANGHTTPPSGPEAEVDPQLDAIFASLTPAEQAKYLSDTASLAAAVKQREDRWAKKMNQRRAEMEEEAKARAEKEKVDAEAREKAEREEREKTEREEKERLERFEEARRQLKEREEAAERQRQQEEEQLRRQRQVAREAERKVSRLQNKSKRRK</sequence>
<feature type="region of interest" description="Disordered" evidence="1">
    <location>
        <begin position="964"/>
        <end position="1074"/>
    </location>
</feature>
<feature type="region of interest" description="Disordered" evidence="1">
    <location>
        <begin position="518"/>
        <end position="635"/>
    </location>
</feature>
<feature type="compositionally biased region" description="Low complexity" evidence="1">
    <location>
        <begin position="901"/>
        <end position="922"/>
    </location>
</feature>
<dbReference type="AlphaFoldDB" id="K1V8S3"/>
<evidence type="ECO:0000256" key="1">
    <source>
        <dbReference type="SAM" id="MobiDB-lite"/>
    </source>
</evidence>
<gene>
    <name evidence="2" type="ORF">A1Q2_05306</name>
</gene>
<name>K1V8S3_TRIAC</name>
<reference evidence="2 3" key="1">
    <citation type="journal article" date="2012" name="Eukaryot. Cell">
        <title>Genome sequence of the Trichosporon asahii environmental strain CBS 8904.</title>
        <authorList>
            <person name="Yang R.Y."/>
            <person name="Li H.T."/>
            <person name="Zhu H."/>
            <person name="Zhou G.P."/>
            <person name="Wang M."/>
            <person name="Wang L."/>
        </authorList>
    </citation>
    <scope>NUCLEOTIDE SEQUENCE [LARGE SCALE GENOMIC DNA]</scope>
    <source>
        <strain evidence="2 3">CBS 8904</strain>
    </source>
</reference>
<dbReference type="HOGENOM" id="CLU_287162_0_0_1"/>
<evidence type="ECO:0000313" key="3">
    <source>
        <dbReference type="Proteomes" id="UP000006757"/>
    </source>
</evidence>
<feature type="compositionally biased region" description="Pro residues" evidence="1">
    <location>
        <begin position="622"/>
        <end position="634"/>
    </location>
</feature>
<feature type="compositionally biased region" description="Basic residues" evidence="1">
    <location>
        <begin position="858"/>
        <end position="873"/>
    </location>
</feature>
<feature type="compositionally biased region" description="Pro residues" evidence="1">
    <location>
        <begin position="12"/>
        <end position="22"/>
    </location>
</feature>
<proteinExistence type="predicted"/>
<feature type="compositionally biased region" description="Basic and acidic residues" evidence="1">
    <location>
        <begin position="967"/>
        <end position="1063"/>
    </location>
</feature>
<organism evidence="2 3">
    <name type="scientific">Trichosporon asahii var. asahii (strain CBS 8904)</name>
    <name type="common">Yeast</name>
    <dbReference type="NCBI Taxonomy" id="1220162"/>
    <lineage>
        <taxon>Eukaryota</taxon>
        <taxon>Fungi</taxon>
        <taxon>Dikarya</taxon>
        <taxon>Basidiomycota</taxon>
        <taxon>Agaricomycotina</taxon>
        <taxon>Tremellomycetes</taxon>
        <taxon>Trichosporonales</taxon>
        <taxon>Trichosporonaceae</taxon>
        <taxon>Trichosporon</taxon>
    </lineage>
</organism>
<keyword evidence="3" id="KW-1185">Reference proteome</keyword>
<evidence type="ECO:0000313" key="2">
    <source>
        <dbReference type="EMBL" id="EKD00395.1"/>
    </source>
</evidence>
<feature type="compositionally biased region" description="Polar residues" evidence="1">
    <location>
        <begin position="40"/>
        <end position="56"/>
    </location>
</feature>
<dbReference type="Proteomes" id="UP000006757">
    <property type="component" value="Unassembled WGS sequence"/>
</dbReference>
<feature type="region of interest" description="Disordered" evidence="1">
    <location>
        <begin position="1"/>
        <end position="106"/>
    </location>
</feature>
<dbReference type="InParanoid" id="K1V8S3"/>
<protein>
    <submittedName>
        <fullName evidence="2">Uncharacterized protein</fullName>
    </submittedName>
</protein>
<feature type="region of interest" description="Disordered" evidence="1">
    <location>
        <begin position="841"/>
        <end position="941"/>
    </location>
</feature>
<accession>K1V8S3</accession>
<feature type="compositionally biased region" description="Polar residues" evidence="1">
    <location>
        <begin position="518"/>
        <end position="540"/>
    </location>
</feature>
<comment type="caution">
    <text evidence="2">The sequence shown here is derived from an EMBL/GenBank/DDBJ whole genome shotgun (WGS) entry which is preliminary data.</text>
</comment>
<dbReference type="EMBL" id="AMBO01000342">
    <property type="protein sequence ID" value="EKD00395.1"/>
    <property type="molecule type" value="Genomic_DNA"/>
</dbReference>